<proteinExistence type="predicted"/>
<comment type="caution">
    <text evidence="1">The sequence shown here is derived from an EMBL/GenBank/DDBJ whole genome shotgun (WGS) entry which is preliminary data.</text>
</comment>
<evidence type="ECO:0000313" key="1">
    <source>
        <dbReference type="EMBL" id="KIL80709.1"/>
    </source>
</evidence>
<accession>A0ABR5B192</accession>
<sequence length="62" mass="7439">MATDENAKEGLQWKEEIMKLNGMHEVWIFITTERSKSGLQMKVMQEKEQFKRYQGKWLCLDS</sequence>
<reference evidence="1 2" key="1">
    <citation type="submission" date="2015-01" db="EMBL/GenBank/DDBJ databases">
        <title>Genome Assembly of Bacillus badius MTCC 1458.</title>
        <authorList>
            <person name="Verma A."/>
            <person name="Khatri I."/>
            <person name="Mual P."/>
            <person name="Subramanian S."/>
            <person name="Krishnamurthi S."/>
        </authorList>
    </citation>
    <scope>NUCLEOTIDE SEQUENCE [LARGE SCALE GENOMIC DNA]</scope>
    <source>
        <strain evidence="1 2">MTCC 1458</strain>
    </source>
</reference>
<name>A0ABR5B192_BACBA</name>
<protein>
    <submittedName>
        <fullName evidence="1">Uncharacterized protein</fullName>
    </submittedName>
</protein>
<gene>
    <name evidence="1" type="ORF">SD77_0557</name>
</gene>
<keyword evidence="2" id="KW-1185">Reference proteome</keyword>
<evidence type="ECO:0000313" key="2">
    <source>
        <dbReference type="Proteomes" id="UP000031982"/>
    </source>
</evidence>
<organism evidence="1 2">
    <name type="scientific">Bacillus badius</name>
    <dbReference type="NCBI Taxonomy" id="1455"/>
    <lineage>
        <taxon>Bacteria</taxon>
        <taxon>Bacillati</taxon>
        <taxon>Bacillota</taxon>
        <taxon>Bacilli</taxon>
        <taxon>Bacillales</taxon>
        <taxon>Bacillaceae</taxon>
        <taxon>Pseudobacillus</taxon>
    </lineage>
</organism>
<dbReference type="EMBL" id="JXLP01000001">
    <property type="protein sequence ID" value="KIL80709.1"/>
    <property type="molecule type" value="Genomic_DNA"/>
</dbReference>
<dbReference type="Proteomes" id="UP000031982">
    <property type="component" value="Unassembled WGS sequence"/>
</dbReference>